<feature type="region of interest" description="Disordered" evidence="1">
    <location>
        <begin position="137"/>
        <end position="157"/>
    </location>
</feature>
<dbReference type="Gene3D" id="3.30.40.10">
    <property type="entry name" value="Zinc/RING finger domain, C3HC4 (zinc finger)"/>
    <property type="match status" value="1"/>
</dbReference>
<dbReference type="EMBL" id="CAJMWT010003602">
    <property type="protein sequence ID" value="CAE6475047.1"/>
    <property type="molecule type" value="Genomic_DNA"/>
</dbReference>
<dbReference type="InterPro" id="IPR013083">
    <property type="entry name" value="Znf_RING/FYVE/PHD"/>
</dbReference>
<evidence type="ECO:0000256" key="1">
    <source>
        <dbReference type="SAM" id="MobiDB-lite"/>
    </source>
</evidence>
<proteinExistence type="predicted"/>
<dbReference type="AlphaFoldDB" id="A0A8H3C7H8"/>
<name>A0A8H3C7H8_9AGAM</name>
<evidence type="ECO:0000313" key="2">
    <source>
        <dbReference type="EMBL" id="CAE6475047.1"/>
    </source>
</evidence>
<accession>A0A8H3C7H8</accession>
<comment type="caution">
    <text evidence="2">The sequence shown here is derived from an EMBL/GenBank/DDBJ whole genome shotgun (WGS) entry which is preliminary data.</text>
</comment>
<gene>
    <name evidence="2" type="ORF">RDB_LOCUS111278</name>
</gene>
<organism evidence="2 3">
    <name type="scientific">Rhizoctonia solani</name>
    <dbReference type="NCBI Taxonomy" id="456999"/>
    <lineage>
        <taxon>Eukaryota</taxon>
        <taxon>Fungi</taxon>
        <taxon>Dikarya</taxon>
        <taxon>Basidiomycota</taxon>
        <taxon>Agaricomycotina</taxon>
        <taxon>Agaricomycetes</taxon>
        <taxon>Cantharellales</taxon>
        <taxon>Ceratobasidiaceae</taxon>
        <taxon>Rhizoctonia</taxon>
    </lineage>
</organism>
<protein>
    <submittedName>
        <fullName evidence="2">Uncharacterized protein</fullName>
    </submittedName>
</protein>
<evidence type="ECO:0000313" key="3">
    <source>
        <dbReference type="Proteomes" id="UP000663843"/>
    </source>
</evidence>
<dbReference type="Proteomes" id="UP000663843">
    <property type="component" value="Unassembled WGS sequence"/>
</dbReference>
<feature type="compositionally biased region" description="Polar residues" evidence="1">
    <location>
        <begin position="145"/>
        <end position="157"/>
    </location>
</feature>
<sequence length="157" mass="17665">MDVFEWLESNYSAHYGHEHGSEGQGSVDENAASDEDTHVEVGNEIVSLRCPVCIFLHSIVSLNTDKKYERLVAFASLPRWTALAEPSSRRACPVCYQRINASESLVIDRLMESILEQVPDTVDHILVEPNGEWRTKDEKDGLSKVKSSTNISRVYPD</sequence>
<reference evidence="2" key="1">
    <citation type="submission" date="2021-01" db="EMBL/GenBank/DDBJ databases">
        <authorList>
            <person name="Kaushik A."/>
        </authorList>
    </citation>
    <scope>NUCLEOTIDE SEQUENCE</scope>
    <source>
        <strain evidence="2">AG2-2IIIB</strain>
    </source>
</reference>